<keyword evidence="2" id="KW-0732">Signal</keyword>
<dbReference type="EMBL" id="LGKN01000004">
    <property type="protein sequence ID" value="KPL88553.1"/>
    <property type="molecule type" value="Genomic_DNA"/>
</dbReference>
<evidence type="ECO:0000256" key="1">
    <source>
        <dbReference type="SAM" id="Phobius"/>
    </source>
</evidence>
<reference evidence="3 4" key="1">
    <citation type="submission" date="2015-07" db="EMBL/GenBank/DDBJ databases">
        <title>Whole genome sequence of Ardenticatena maritima DSM 23922.</title>
        <authorList>
            <person name="Hemp J."/>
            <person name="Ward L.M."/>
            <person name="Pace L.A."/>
            <person name="Fischer W.W."/>
        </authorList>
    </citation>
    <scope>NUCLEOTIDE SEQUENCE [LARGE SCALE GENOMIC DNA]</scope>
    <source>
        <strain evidence="3 4">110S</strain>
    </source>
</reference>
<dbReference type="AlphaFoldDB" id="A0A0P6XXY9"/>
<dbReference type="Proteomes" id="UP000050502">
    <property type="component" value="Unassembled WGS sequence"/>
</dbReference>
<feature type="signal peptide" evidence="2">
    <location>
        <begin position="1"/>
        <end position="25"/>
    </location>
</feature>
<gene>
    <name evidence="3" type="ORF">SE16_07215</name>
</gene>
<evidence type="ECO:0000256" key="2">
    <source>
        <dbReference type="SAM" id="SignalP"/>
    </source>
</evidence>
<evidence type="ECO:0000313" key="3">
    <source>
        <dbReference type="EMBL" id="KPL88553.1"/>
    </source>
</evidence>
<comment type="caution">
    <text evidence="3">The sequence shown here is derived from an EMBL/GenBank/DDBJ whole genome shotgun (WGS) entry which is preliminary data.</text>
</comment>
<feature type="chain" id="PRO_5006133269" description="Gram-positive cocci surface proteins LPxTG domain-containing protein" evidence="2">
    <location>
        <begin position="26"/>
        <end position="179"/>
    </location>
</feature>
<name>A0A0P6XXY9_9CHLR</name>
<keyword evidence="1" id="KW-1133">Transmembrane helix</keyword>
<sequence>MRFYLRVCSLCLIIAALLLPATLEAATYITNHTGTAPQWLSPGWRFWVESNTTFGESVCVEVHPTGDAGNYYRQRCEYDTTNPPSNWRCDVFTTSVPAAFTNTTVEYQFFIAPWDNNCSGGESLFTGFNWTFSTGPTAVTLQTLRAERSPTHSRMLTLAVSGLLALAGGVLLVRTRRRV</sequence>
<organism evidence="3 4">
    <name type="scientific">Ardenticatena maritima</name>
    <dbReference type="NCBI Taxonomy" id="872965"/>
    <lineage>
        <taxon>Bacteria</taxon>
        <taxon>Bacillati</taxon>
        <taxon>Chloroflexota</taxon>
        <taxon>Ardenticatenia</taxon>
        <taxon>Ardenticatenales</taxon>
        <taxon>Ardenticatenaceae</taxon>
        <taxon>Ardenticatena</taxon>
    </lineage>
</organism>
<protein>
    <recommendedName>
        <fullName evidence="5">Gram-positive cocci surface proteins LPxTG domain-containing protein</fullName>
    </recommendedName>
</protein>
<keyword evidence="1" id="KW-0472">Membrane</keyword>
<feature type="transmembrane region" description="Helical" evidence="1">
    <location>
        <begin position="155"/>
        <end position="173"/>
    </location>
</feature>
<evidence type="ECO:0000313" key="4">
    <source>
        <dbReference type="Proteomes" id="UP000050502"/>
    </source>
</evidence>
<evidence type="ECO:0008006" key="5">
    <source>
        <dbReference type="Google" id="ProtNLM"/>
    </source>
</evidence>
<accession>A0A0P6XXY9</accession>
<keyword evidence="1" id="KW-0812">Transmembrane</keyword>
<proteinExistence type="predicted"/>